<evidence type="ECO:0000256" key="7">
    <source>
        <dbReference type="ARBA" id="ARBA00022989"/>
    </source>
</evidence>
<keyword evidence="10" id="KW-0968">Cytoplasmic vesicle</keyword>
<feature type="region of interest" description="Disordered" evidence="11">
    <location>
        <begin position="1"/>
        <end position="42"/>
    </location>
</feature>
<dbReference type="SUPFAM" id="SSF161111">
    <property type="entry name" value="Cation efflux protein transmembrane domain-like"/>
    <property type="match status" value="1"/>
</dbReference>
<feature type="transmembrane region" description="Helical" evidence="12">
    <location>
        <begin position="53"/>
        <end position="75"/>
    </location>
</feature>
<evidence type="ECO:0000256" key="10">
    <source>
        <dbReference type="ARBA" id="ARBA00023329"/>
    </source>
</evidence>
<name>A0A4R5EAG0_9ACTN</name>
<dbReference type="InterPro" id="IPR026765">
    <property type="entry name" value="Tmem163"/>
</dbReference>
<keyword evidence="4 12" id="KW-0812">Transmembrane</keyword>
<keyword evidence="6" id="KW-0862">Zinc</keyword>
<dbReference type="GO" id="GO:0008324">
    <property type="term" value="F:monoatomic cation transmembrane transporter activity"/>
    <property type="evidence" value="ECO:0007669"/>
    <property type="project" value="InterPro"/>
</dbReference>
<comment type="subcellular location">
    <subcellularLocation>
        <location evidence="2">Cytoplasmic vesicle</location>
        <location evidence="2">Secretory vesicle</location>
        <location evidence="2">Synaptic vesicle membrane</location>
        <topology evidence="2">Multi-pass membrane protein</topology>
    </subcellularLocation>
    <subcellularLocation>
        <location evidence="1">Early endosome membrane</location>
    </subcellularLocation>
</comment>
<evidence type="ECO:0000256" key="11">
    <source>
        <dbReference type="SAM" id="MobiDB-lite"/>
    </source>
</evidence>
<feature type="transmembrane region" description="Helical" evidence="12">
    <location>
        <begin position="81"/>
        <end position="102"/>
    </location>
</feature>
<feature type="transmembrane region" description="Helical" evidence="12">
    <location>
        <begin position="114"/>
        <end position="131"/>
    </location>
</feature>
<evidence type="ECO:0000256" key="1">
    <source>
        <dbReference type="ARBA" id="ARBA00004146"/>
    </source>
</evidence>
<proteinExistence type="inferred from homology"/>
<evidence type="ECO:0000256" key="4">
    <source>
        <dbReference type="ARBA" id="ARBA00022692"/>
    </source>
</evidence>
<accession>A0A4R5EAG0</accession>
<protein>
    <submittedName>
        <fullName evidence="14">Cobalt transporter</fullName>
    </submittedName>
</protein>
<comment type="similarity">
    <text evidence="3">Belongs to the TMEM163 family.</text>
</comment>
<comment type="caution">
    <text evidence="14">The sequence shown here is derived from an EMBL/GenBank/DDBJ whole genome shotgun (WGS) entry which is preliminary data.</text>
</comment>
<keyword evidence="9 12" id="KW-0472">Membrane</keyword>
<dbReference type="PANTHER" id="PTHR31937:SF2">
    <property type="entry name" value="TRANSMEMBRANE PROTEIN 163"/>
    <property type="match status" value="1"/>
</dbReference>
<gene>
    <name evidence="14" type="ORF">E1295_42065</name>
</gene>
<dbReference type="PANTHER" id="PTHR31937">
    <property type="entry name" value="TRANSMEMBRANE PROTEIN 163"/>
    <property type="match status" value="1"/>
</dbReference>
<dbReference type="GO" id="GO:0031410">
    <property type="term" value="C:cytoplasmic vesicle"/>
    <property type="evidence" value="ECO:0007669"/>
    <property type="project" value="UniProtKB-KW"/>
</dbReference>
<evidence type="ECO:0000256" key="12">
    <source>
        <dbReference type="SAM" id="Phobius"/>
    </source>
</evidence>
<reference evidence="14 15" key="1">
    <citation type="submission" date="2019-03" db="EMBL/GenBank/DDBJ databases">
        <title>Draft genome sequences of novel Actinobacteria.</title>
        <authorList>
            <person name="Sahin N."/>
            <person name="Ay H."/>
            <person name="Saygin H."/>
        </authorList>
    </citation>
    <scope>NUCLEOTIDE SEQUENCE [LARGE SCALE GENOMIC DNA]</scope>
    <source>
        <strain evidence="14 15">6K102</strain>
    </source>
</reference>
<dbReference type="Proteomes" id="UP000295136">
    <property type="component" value="Unassembled WGS sequence"/>
</dbReference>
<evidence type="ECO:0000256" key="8">
    <source>
        <dbReference type="ARBA" id="ARBA00023018"/>
    </source>
</evidence>
<evidence type="ECO:0000313" key="14">
    <source>
        <dbReference type="EMBL" id="TDE29047.1"/>
    </source>
</evidence>
<keyword evidence="15" id="KW-1185">Reference proteome</keyword>
<evidence type="ECO:0000256" key="6">
    <source>
        <dbReference type="ARBA" id="ARBA00022833"/>
    </source>
</evidence>
<keyword evidence="7 12" id="KW-1133">Transmembrane helix</keyword>
<sequence length="264" mass="27548">MVAPSPTARGGGRAVRPALPPPTERRRLRAARPPGLRRPESARRTTLRRRIRLLVAATITCNVIEAAVAITAGTIASSAALIGFGLDSIVEVASAAAVAWQFSATDHERREKTALRVIAISFFALAAYVTFDAVRALLAAGEAEHKHSTPGLILAALSLVIMPFLSYAQRRAGREPGSASAVADSKQTLPCTYLSGVLLVGLALNSLFGWSWADPIAAPAAVAVREGREAWRGEACCAVPAVPGAVGTAFEADGCCSTDRQSPA</sequence>
<dbReference type="InterPro" id="IPR027469">
    <property type="entry name" value="Cation_efflux_TMD_sf"/>
</dbReference>
<feature type="transmembrane region" description="Helical" evidence="12">
    <location>
        <begin position="151"/>
        <end position="168"/>
    </location>
</feature>
<evidence type="ECO:0000256" key="9">
    <source>
        <dbReference type="ARBA" id="ARBA00023136"/>
    </source>
</evidence>
<evidence type="ECO:0000256" key="3">
    <source>
        <dbReference type="ARBA" id="ARBA00008731"/>
    </source>
</evidence>
<keyword evidence="5" id="KW-0967">Endosome</keyword>
<evidence type="ECO:0000313" key="15">
    <source>
        <dbReference type="Proteomes" id="UP000295136"/>
    </source>
</evidence>
<organism evidence="14 15">
    <name type="scientific">Nonomuraea mesophila</name>
    <dbReference type="NCBI Taxonomy" id="2530382"/>
    <lineage>
        <taxon>Bacteria</taxon>
        <taxon>Bacillati</taxon>
        <taxon>Actinomycetota</taxon>
        <taxon>Actinomycetes</taxon>
        <taxon>Streptosporangiales</taxon>
        <taxon>Streptosporangiaceae</taxon>
        <taxon>Nonomuraea</taxon>
    </lineage>
</organism>
<keyword evidence="8" id="KW-0770">Synapse</keyword>
<dbReference type="InterPro" id="IPR058533">
    <property type="entry name" value="Cation_efflux_TM"/>
</dbReference>
<dbReference type="EMBL" id="SMLD01000201">
    <property type="protein sequence ID" value="TDE29047.1"/>
    <property type="molecule type" value="Genomic_DNA"/>
</dbReference>
<dbReference type="AlphaFoldDB" id="A0A4R5EAG0"/>
<evidence type="ECO:0000256" key="5">
    <source>
        <dbReference type="ARBA" id="ARBA00022753"/>
    </source>
</evidence>
<dbReference type="Pfam" id="PF01545">
    <property type="entry name" value="Cation_efflux"/>
    <property type="match status" value="1"/>
</dbReference>
<feature type="transmembrane region" description="Helical" evidence="12">
    <location>
        <begin position="189"/>
        <end position="213"/>
    </location>
</feature>
<dbReference type="Gene3D" id="1.20.1510.10">
    <property type="entry name" value="Cation efflux protein transmembrane domain"/>
    <property type="match status" value="1"/>
</dbReference>
<evidence type="ECO:0000256" key="2">
    <source>
        <dbReference type="ARBA" id="ARBA00004644"/>
    </source>
</evidence>
<dbReference type="GO" id="GO:0016020">
    <property type="term" value="C:membrane"/>
    <property type="evidence" value="ECO:0007669"/>
    <property type="project" value="InterPro"/>
</dbReference>
<evidence type="ECO:0000259" key="13">
    <source>
        <dbReference type="Pfam" id="PF01545"/>
    </source>
</evidence>
<feature type="domain" description="Cation efflux protein transmembrane" evidence="13">
    <location>
        <begin position="57"/>
        <end position="218"/>
    </location>
</feature>